<accession>A0A0F9LCH6</accession>
<dbReference type="GO" id="GO:0003677">
    <property type="term" value="F:DNA binding"/>
    <property type="evidence" value="ECO:0007669"/>
    <property type="project" value="UniProtKB-KW"/>
</dbReference>
<dbReference type="InterPro" id="IPR013760">
    <property type="entry name" value="Topo_IIA-like_dom_sf"/>
</dbReference>
<reference evidence="9" key="1">
    <citation type="journal article" date="2015" name="Nature">
        <title>Complex archaea that bridge the gap between prokaryotes and eukaryotes.</title>
        <authorList>
            <person name="Spang A."/>
            <person name="Saw J.H."/>
            <person name="Jorgensen S.L."/>
            <person name="Zaremba-Niedzwiedzka K."/>
            <person name="Martijn J."/>
            <person name="Lind A.E."/>
            <person name="van Eijk R."/>
            <person name="Schleper C."/>
            <person name="Guy L."/>
            <person name="Ettema T.J."/>
        </authorList>
    </citation>
    <scope>NUCLEOTIDE SEQUENCE</scope>
</reference>
<organism evidence="9">
    <name type="scientific">marine sediment metagenome</name>
    <dbReference type="NCBI Taxonomy" id="412755"/>
    <lineage>
        <taxon>unclassified sequences</taxon>
        <taxon>metagenomes</taxon>
        <taxon>ecological metagenomes</taxon>
    </lineage>
</organism>
<keyword evidence="4" id="KW-0067">ATP-binding</keyword>
<evidence type="ECO:0000256" key="3">
    <source>
        <dbReference type="ARBA" id="ARBA00022741"/>
    </source>
</evidence>
<dbReference type="GO" id="GO:0005524">
    <property type="term" value="F:ATP binding"/>
    <property type="evidence" value="ECO:0007669"/>
    <property type="project" value="UniProtKB-KW"/>
</dbReference>
<gene>
    <name evidence="9" type="ORF">LCGC14_1597510</name>
</gene>
<comment type="catalytic activity">
    <reaction evidence="1">
        <text>ATP-dependent breakage, passage and rejoining of double-stranded DNA.</text>
        <dbReference type="EC" id="5.6.2.2"/>
    </reaction>
</comment>
<comment type="caution">
    <text evidence="9">The sequence shown here is derived from an EMBL/GenBank/DDBJ whole genome shotgun (WGS) entry which is preliminary data.</text>
</comment>
<proteinExistence type="inferred from homology"/>
<evidence type="ECO:0000313" key="9">
    <source>
        <dbReference type="EMBL" id="KKM25185.1"/>
    </source>
</evidence>
<dbReference type="PANTHER" id="PTHR45866:SF1">
    <property type="entry name" value="DNA GYRASE SUBUNIT B, MITOCHONDRIAL"/>
    <property type="match status" value="1"/>
</dbReference>
<evidence type="ECO:0000256" key="2">
    <source>
        <dbReference type="ARBA" id="ARBA00010708"/>
    </source>
</evidence>
<dbReference type="GO" id="GO:0006265">
    <property type="term" value="P:DNA topological change"/>
    <property type="evidence" value="ECO:0007669"/>
    <property type="project" value="InterPro"/>
</dbReference>
<dbReference type="SUPFAM" id="SSF56719">
    <property type="entry name" value="Type II DNA topoisomerase"/>
    <property type="match status" value="1"/>
</dbReference>
<evidence type="ECO:0000256" key="5">
    <source>
        <dbReference type="ARBA" id="ARBA00023029"/>
    </source>
</evidence>
<evidence type="ECO:0000256" key="6">
    <source>
        <dbReference type="ARBA" id="ARBA00023125"/>
    </source>
</evidence>
<dbReference type="PANTHER" id="PTHR45866">
    <property type="entry name" value="DNA GYRASE/TOPOISOMERASE SUBUNIT B"/>
    <property type="match status" value="1"/>
</dbReference>
<dbReference type="Pfam" id="PF00986">
    <property type="entry name" value="DNA_gyraseB_C"/>
    <property type="match status" value="1"/>
</dbReference>
<dbReference type="EMBL" id="LAZR01012769">
    <property type="protein sequence ID" value="KKM25185.1"/>
    <property type="molecule type" value="Genomic_DNA"/>
</dbReference>
<dbReference type="PRINTS" id="PR01159">
    <property type="entry name" value="DNAGYRASEB"/>
</dbReference>
<dbReference type="InterPro" id="IPR000565">
    <property type="entry name" value="Topo_IIA_B"/>
</dbReference>
<dbReference type="InterPro" id="IPR002288">
    <property type="entry name" value="DNA_gyrase_B_C"/>
</dbReference>
<feature type="non-terminal residue" evidence="9">
    <location>
        <position position="1"/>
    </location>
</feature>
<evidence type="ECO:0000259" key="8">
    <source>
        <dbReference type="Pfam" id="PF00986"/>
    </source>
</evidence>
<keyword evidence="3" id="KW-0547">Nucleotide-binding</keyword>
<keyword evidence="6" id="KW-0238">DNA-binding</keyword>
<evidence type="ECO:0000256" key="4">
    <source>
        <dbReference type="ARBA" id="ARBA00022840"/>
    </source>
</evidence>
<dbReference type="InterPro" id="IPR013759">
    <property type="entry name" value="Topo_IIA_B_C"/>
</dbReference>
<keyword evidence="7" id="KW-0413">Isomerase</keyword>
<sequence length="103" mass="11985">PPLYRVSNKKKEYFLYSEEELKELREQLGEGRIEVQRYKGLGEMNPEQLWNAAMNPATRTIYQVSIEDAVVADELFSILMGIEVEPRKNFIQEHALEVANLDI</sequence>
<name>A0A0F9LCH6_9ZZZZ</name>
<evidence type="ECO:0000256" key="1">
    <source>
        <dbReference type="ARBA" id="ARBA00000185"/>
    </source>
</evidence>
<dbReference type="GO" id="GO:0003918">
    <property type="term" value="F:DNA topoisomerase type II (double strand cut, ATP-hydrolyzing) activity"/>
    <property type="evidence" value="ECO:0007669"/>
    <property type="project" value="UniProtKB-EC"/>
</dbReference>
<keyword evidence="5" id="KW-0799">Topoisomerase</keyword>
<comment type="similarity">
    <text evidence="2">Belongs to the type II topoisomerase GyrB family.</text>
</comment>
<protein>
    <recommendedName>
        <fullName evidence="8">DNA gyrase B subunit C-terminal domain-containing protein</fullName>
    </recommendedName>
</protein>
<feature type="domain" description="DNA gyrase B subunit C-terminal" evidence="8">
    <location>
        <begin position="31"/>
        <end position="92"/>
    </location>
</feature>
<dbReference type="Gene3D" id="3.40.50.670">
    <property type="match status" value="1"/>
</dbReference>
<evidence type="ECO:0000256" key="7">
    <source>
        <dbReference type="ARBA" id="ARBA00023235"/>
    </source>
</evidence>
<dbReference type="AlphaFoldDB" id="A0A0F9LCH6"/>